<reference evidence="1 2" key="1">
    <citation type="submission" date="2020-05" db="EMBL/GenBank/DDBJ databases">
        <authorList>
            <person name="Whitworth D."/>
        </authorList>
    </citation>
    <scope>NUCLEOTIDE SEQUENCE [LARGE SCALE GENOMIC DNA]</scope>
    <source>
        <strain evidence="1 2">AM005</strain>
    </source>
</reference>
<evidence type="ECO:0000313" key="2">
    <source>
        <dbReference type="Proteomes" id="UP000533080"/>
    </source>
</evidence>
<name>A0A7Y4MTC9_MYXXA</name>
<protein>
    <submittedName>
        <fullName evidence="1">SH3 domain-containing protein</fullName>
    </submittedName>
</protein>
<comment type="caution">
    <text evidence="1">The sequence shown here is derived from an EMBL/GenBank/DDBJ whole genome shotgun (WGS) entry which is preliminary data.</text>
</comment>
<dbReference type="Gene3D" id="2.30.30.40">
    <property type="entry name" value="SH3 Domains"/>
    <property type="match status" value="1"/>
</dbReference>
<dbReference type="AlphaFoldDB" id="A0A7Y4MTC9"/>
<dbReference type="EMBL" id="JABFNT010000088">
    <property type="protein sequence ID" value="NOJ81494.1"/>
    <property type="molecule type" value="Genomic_DNA"/>
</dbReference>
<dbReference type="Proteomes" id="UP000533080">
    <property type="component" value="Unassembled WGS sequence"/>
</dbReference>
<accession>A0A7Y4MTC9</accession>
<sequence length="420" mass="45955">MEAHVAVLFDSLSRTTPHESASDWHASVFNRGGGGQGMKTMLLGLLVAAAGGAPPPAYVMGSSVNLRKEAGKTAEVLQKLPIGTECRTLESLEGGWARVRCGEAEGFVVGAFLGPEKPSVEKLAAEAKDPKRTLLQREESALRAATLAPEDAGLQKELATLFFERNLEAVARLKKPSLRRPFEFDCTVNDPARCLRGTSALFVDGVKVRAETKKNLFVIAFGAAETLTVYRGRFRFDNKHFERTQEVHVQGEVLEEVTSAITHSLDRALFSETAMPSKNELWPAFGRYVLSEAAAQGVAEISSEWALLSLESEDGVPRVRWNACLKRPYKLLLRRDIHGRVLVVIEGPGGGLERYWVTAASKSENGLDLTIEDFYGRHARQERFKLPEPGADIAFLGKAAYTYAFSKYPDTGGECLEGGP</sequence>
<organism evidence="1 2">
    <name type="scientific">Myxococcus xanthus</name>
    <dbReference type="NCBI Taxonomy" id="34"/>
    <lineage>
        <taxon>Bacteria</taxon>
        <taxon>Pseudomonadati</taxon>
        <taxon>Myxococcota</taxon>
        <taxon>Myxococcia</taxon>
        <taxon>Myxococcales</taxon>
        <taxon>Cystobacterineae</taxon>
        <taxon>Myxococcaceae</taxon>
        <taxon>Myxococcus</taxon>
    </lineage>
</organism>
<evidence type="ECO:0000313" key="1">
    <source>
        <dbReference type="EMBL" id="NOJ81494.1"/>
    </source>
</evidence>
<gene>
    <name evidence="1" type="ORF">HNV28_24705</name>
</gene>
<proteinExistence type="predicted"/>